<sequence length="438" mass="48509">MKRLIVITLLTVVAATTFAQTLKRERLDSLLNLLQEKDKFMGSIAVAQNGNILYTRAIGYSDVATAHKADPKTKYHIGSITKMFTATLIMKAVEAKKLSLDQTLDKYYPQVENAKKITIRQMLTHRSGIHNVTNDSVYLSYYTQPKSEKELMGIIASGKSDFEPDTKAGYSNSNYIILTYILEKIYQKPYADILKEQILTPGALASTHYGGKINAQQNEAYSYLYKTTWAQDAETDPSIPLGAGAMVSTPSDLTSFITQLFAGKFVSPSTLDTMKTLRDNFGIGMGRFPYANSFAYGHTGGIDGFQSVLVYFPEEKLSVAITANGLVYPYNNLLKCALSGFFNQPFEMPVFNAVAITSESLDQFVGSYATTQIPIKIKITKADNKLYGQATGQQAFPLEASSPTTFQYEPAGVVLEFNIEKKELLLKQGGQTFQFTKE</sequence>
<dbReference type="RefSeq" id="WP_111593965.1">
    <property type="nucleotide sequence ID" value="NZ_QLMA01000007.1"/>
</dbReference>
<dbReference type="PANTHER" id="PTHR46825">
    <property type="entry name" value="D-ALANYL-D-ALANINE-CARBOXYPEPTIDASE/ENDOPEPTIDASE AMPH"/>
    <property type="match status" value="1"/>
</dbReference>
<evidence type="ECO:0000259" key="1">
    <source>
        <dbReference type="Pfam" id="PF00144"/>
    </source>
</evidence>
<dbReference type="Proteomes" id="UP000249819">
    <property type="component" value="Unassembled WGS sequence"/>
</dbReference>
<dbReference type="AlphaFoldDB" id="A0A327VPV0"/>
<dbReference type="Pfam" id="PF00144">
    <property type="entry name" value="Beta-lactamase"/>
    <property type="match status" value="1"/>
</dbReference>
<evidence type="ECO:0000313" key="3">
    <source>
        <dbReference type="Proteomes" id="UP000249819"/>
    </source>
</evidence>
<gene>
    <name evidence="2" type="ORF">CLV59_107132</name>
</gene>
<evidence type="ECO:0000313" key="2">
    <source>
        <dbReference type="EMBL" id="RAJ77365.1"/>
    </source>
</evidence>
<name>A0A327VPV0_9BACT</name>
<dbReference type="OrthoDB" id="9793489at2"/>
<dbReference type="InterPro" id="IPR012338">
    <property type="entry name" value="Beta-lactam/transpept-like"/>
</dbReference>
<accession>A0A327VPV0</accession>
<dbReference type="Gene3D" id="3.40.710.10">
    <property type="entry name" value="DD-peptidase/beta-lactamase superfamily"/>
    <property type="match status" value="1"/>
</dbReference>
<proteinExistence type="predicted"/>
<dbReference type="InterPro" id="IPR050491">
    <property type="entry name" value="AmpC-like"/>
</dbReference>
<dbReference type="PANTHER" id="PTHR46825:SF9">
    <property type="entry name" value="BETA-LACTAMASE-RELATED DOMAIN-CONTAINING PROTEIN"/>
    <property type="match status" value="1"/>
</dbReference>
<reference evidence="2 3" key="1">
    <citation type="submission" date="2018-06" db="EMBL/GenBank/DDBJ databases">
        <title>Genomic Encyclopedia of Archaeal and Bacterial Type Strains, Phase II (KMG-II): from individual species to whole genera.</title>
        <authorList>
            <person name="Goeker M."/>
        </authorList>
    </citation>
    <scope>NUCLEOTIDE SEQUENCE [LARGE SCALE GENOMIC DNA]</scope>
    <source>
        <strain evidence="2 3">DSM 29821</strain>
    </source>
</reference>
<dbReference type="SUPFAM" id="SSF56601">
    <property type="entry name" value="beta-lactamase/transpeptidase-like"/>
    <property type="match status" value="1"/>
</dbReference>
<organism evidence="2 3">
    <name type="scientific">Chitinophaga dinghuensis</name>
    <dbReference type="NCBI Taxonomy" id="1539050"/>
    <lineage>
        <taxon>Bacteria</taxon>
        <taxon>Pseudomonadati</taxon>
        <taxon>Bacteroidota</taxon>
        <taxon>Chitinophagia</taxon>
        <taxon>Chitinophagales</taxon>
        <taxon>Chitinophagaceae</taxon>
        <taxon>Chitinophaga</taxon>
    </lineage>
</organism>
<protein>
    <submittedName>
        <fullName evidence="2">CubicO group peptidase (Beta-lactamase class C family)</fullName>
    </submittedName>
</protein>
<feature type="domain" description="Beta-lactamase-related" evidence="1">
    <location>
        <begin position="43"/>
        <end position="327"/>
    </location>
</feature>
<dbReference type="EMBL" id="QLMA01000007">
    <property type="protein sequence ID" value="RAJ77365.1"/>
    <property type="molecule type" value="Genomic_DNA"/>
</dbReference>
<comment type="caution">
    <text evidence="2">The sequence shown here is derived from an EMBL/GenBank/DDBJ whole genome shotgun (WGS) entry which is preliminary data.</text>
</comment>
<keyword evidence="3" id="KW-1185">Reference proteome</keyword>
<dbReference type="InterPro" id="IPR001466">
    <property type="entry name" value="Beta-lactam-related"/>
</dbReference>